<reference evidence="3 4" key="1">
    <citation type="submission" date="2018-05" db="EMBL/GenBank/DDBJ databases">
        <title>Complete Genome Sequence of Deinococcus sp. strain 17bor-2.</title>
        <authorList>
            <person name="Srinivasan S."/>
        </authorList>
    </citation>
    <scope>NUCLEOTIDE SEQUENCE [LARGE SCALE GENOMIC DNA]</scope>
    <source>
        <strain evidence="3 4">17bor-2</strain>
    </source>
</reference>
<sequence>MAQNSSARRWTSEPTRQHHSTLQPSRKALRERLQAPFNEVKQSGYGHEGGIWGIQEYLATKYLSIGTL</sequence>
<dbReference type="SUPFAM" id="SSF53720">
    <property type="entry name" value="ALDH-like"/>
    <property type="match status" value="1"/>
</dbReference>
<evidence type="ECO:0000256" key="2">
    <source>
        <dbReference type="SAM" id="MobiDB-lite"/>
    </source>
</evidence>
<keyword evidence="1" id="KW-0560">Oxidoreductase</keyword>
<organism evidence="3 4">
    <name type="scientific">Deinococcus irradiatisoli</name>
    <dbReference type="NCBI Taxonomy" id="2202254"/>
    <lineage>
        <taxon>Bacteria</taxon>
        <taxon>Thermotogati</taxon>
        <taxon>Deinococcota</taxon>
        <taxon>Deinococci</taxon>
        <taxon>Deinococcales</taxon>
        <taxon>Deinococcaceae</taxon>
        <taxon>Deinococcus</taxon>
    </lineage>
</organism>
<evidence type="ECO:0000313" key="3">
    <source>
        <dbReference type="EMBL" id="AWN21982.1"/>
    </source>
</evidence>
<evidence type="ECO:0000313" key="4">
    <source>
        <dbReference type="Proteomes" id="UP000245368"/>
    </source>
</evidence>
<gene>
    <name evidence="3" type="ORF">DKM44_00955</name>
</gene>
<dbReference type="EMBL" id="CP029494">
    <property type="protein sequence ID" value="AWN21982.1"/>
    <property type="molecule type" value="Genomic_DNA"/>
</dbReference>
<name>A0A2Z3JAG1_9DEIO</name>
<proteinExistence type="predicted"/>
<protein>
    <submittedName>
        <fullName evidence="3">Uncharacterized protein</fullName>
    </submittedName>
</protein>
<feature type="region of interest" description="Disordered" evidence="2">
    <location>
        <begin position="1"/>
        <end position="35"/>
    </location>
</feature>
<evidence type="ECO:0000256" key="1">
    <source>
        <dbReference type="ARBA" id="ARBA00023002"/>
    </source>
</evidence>
<dbReference type="Proteomes" id="UP000245368">
    <property type="component" value="Chromosome"/>
</dbReference>
<dbReference type="InterPro" id="IPR016162">
    <property type="entry name" value="Ald_DH_N"/>
</dbReference>
<dbReference type="Gene3D" id="3.40.605.10">
    <property type="entry name" value="Aldehyde Dehydrogenase, Chain A, domain 1"/>
    <property type="match status" value="1"/>
</dbReference>
<dbReference type="AlphaFoldDB" id="A0A2Z3JAG1"/>
<dbReference type="InterPro" id="IPR016161">
    <property type="entry name" value="Ald_DH/histidinol_DH"/>
</dbReference>
<feature type="compositionally biased region" description="Polar residues" evidence="2">
    <location>
        <begin position="1"/>
        <end position="24"/>
    </location>
</feature>
<accession>A0A2Z3JAG1</accession>
<dbReference type="GO" id="GO:0016491">
    <property type="term" value="F:oxidoreductase activity"/>
    <property type="evidence" value="ECO:0007669"/>
    <property type="project" value="UniProtKB-KW"/>
</dbReference>
<keyword evidence="4" id="KW-1185">Reference proteome</keyword>
<dbReference type="KEGG" id="dez:DKM44_00955"/>